<proteinExistence type="predicted"/>
<accession>A0A087USB3</accession>
<sequence>MTSIYTLLNKVHALSMYMFKISKAADIQEILNKTYPQETTIPGKYRTICFGKNLY</sequence>
<gene>
    <name evidence="1" type="ORF">X975_24388</name>
</gene>
<keyword evidence="2" id="KW-1185">Reference proteome</keyword>
<name>A0A087USB3_STEMI</name>
<feature type="non-terminal residue" evidence="1">
    <location>
        <position position="55"/>
    </location>
</feature>
<reference evidence="1 2" key="1">
    <citation type="submission" date="2013-11" db="EMBL/GenBank/DDBJ databases">
        <title>Genome sequencing of Stegodyphus mimosarum.</title>
        <authorList>
            <person name="Bechsgaard J."/>
        </authorList>
    </citation>
    <scope>NUCLEOTIDE SEQUENCE [LARGE SCALE GENOMIC DNA]</scope>
</reference>
<dbReference type="Proteomes" id="UP000054359">
    <property type="component" value="Unassembled WGS sequence"/>
</dbReference>
<dbReference type="EMBL" id="KK121336">
    <property type="protein sequence ID" value="KFM80252.1"/>
    <property type="molecule type" value="Genomic_DNA"/>
</dbReference>
<dbReference type="AlphaFoldDB" id="A0A087USB3"/>
<evidence type="ECO:0000313" key="1">
    <source>
        <dbReference type="EMBL" id="KFM80252.1"/>
    </source>
</evidence>
<evidence type="ECO:0000313" key="2">
    <source>
        <dbReference type="Proteomes" id="UP000054359"/>
    </source>
</evidence>
<organism evidence="1 2">
    <name type="scientific">Stegodyphus mimosarum</name>
    <name type="common">African social velvet spider</name>
    <dbReference type="NCBI Taxonomy" id="407821"/>
    <lineage>
        <taxon>Eukaryota</taxon>
        <taxon>Metazoa</taxon>
        <taxon>Ecdysozoa</taxon>
        <taxon>Arthropoda</taxon>
        <taxon>Chelicerata</taxon>
        <taxon>Arachnida</taxon>
        <taxon>Araneae</taxon>
        <taxon>Araneomorphae</taxon>
        <taxon>Entelegynae</taxon>
        <taxon>Eresoidea</taxon>
        <taxon>Eresidae</taxon>
        <taxon>Stegodyphus</taxon>
    </lineage>
</organism>
<protein>
    <submittedName>
        <fullName evidence="1">Uncharacterized protein</fullName>
    </submittedName>
</protein>